<feature type="domain" description="MAM" evidence="1">
    <location>
        <begin position="283"/>
        <end position="382"/>
    </location>
</feature>
<evidence type="ECO:0000259" key="1">
    <source>
        <dbReference type="PROSITE" id="PS50060"/>
    </source>
</evidence>
<feature type="domain" description="MAM" evidence="1">
    <location>
        <begin position="1389"/>
        <end position="1493"/>
    </location>
</feature>
<accession>A0A183KA81</accession>
<feature type="domain" description="MAM" evidence="1">
    <location>
        <begin position="560"/>
        <end position="646"/>
    </location>
</feature>
<reference evidence="2 3" key="2">
    <citation type="submission" date="2018-11" db="EMBL/GenBank/DDBJ databases">
        <authorList>
            <consortium name="Pathogen Informatics"/>
        </authorList>
    </citation>
    <scope>NUCLEOTIDE SEQUENCE [LARGE SCALE GENOMIC DNA]</scope>
    <source>
        <strain evidence="2">Dakar</strain>
        <strain evidence="3">Dakar, Senegal</strain>
    </source>
</reference>
<proteinExistence type="predicted"/>
<dbReference type="Gene3D" id="2.60.120.200">
    <property type="match status" value="3"/>
</dbReference>
<evidence type="ECO:0000313" key="4">
    <source>
        <dbReference type="WBParaSite" id="SCUD_0001191401-mRNA-1"/>
    </source>
</evidence>
<evidence type="ECO:0000313" key="2">
    <source>
        <dbReference type="EMBL" id="VDP46597.1"/>
    </source>
</evidence>
<dbReference type="InterPro" id="IPR000998">
    <property type="entry name" value="MAM_dom"/>
</dbReference>
<name>A0A183KA81_9TREM</name>
<feature type="domain" description="MAM" evidence="1">
    <location>
        <begin position="976"/>
        <end position="1067"/>
    </location>
</feature>
<dbReference type="GO" id="GO:0016020">
    <property type="term" value="C:membrane"/>
    <property type="evidence" value="ECO:0007669"/>
    <property type="project" value="InterPro"/>
</dbReference>
<reference evidence="4" key="1">
    <citation type="submission" date="2016-06" db="UniProtKB">
        <authorList>
            <consortium name="WormBaseParasite"/>
        </authorList>
    </citation>
    <scope>IDENTIFICATION</scope>
</reference>
<gene>
    <name evidence="2" type="ORF">SCUD_LOCUS11914</name>
</gene>
<dbReference type="WBParaSite" id="SCUD_0001191401-mRNA-1">
    <property type="protein sequence ID" value="SCUD_0001191401-mRNA-1"/>
    <property type="gene ID" value="SCUD_0001191401"/>
</dbReference>
<dbReference type="EMBL" id="UZAK01034734">
    <property type="protein sequence ID" value="VDP46597.1"/>
    <property type="molecule type" value="Genomic_DNA"/>
</dbReference>
<evidence type="ECO:0000313" key="3">
    <source>
        <dbReference type="Proteomes" id="UP000279833"/>
    </source>
</evidence>
<feature type="domain" description="MAM" evidence="1">
    <location>
        <begin position="1622"/>
        <end position="1706"/>
    </location>
</feature>
<protein>
    <submittedName>
        <fullName evidence="4">MAM domain-containing protein</fullName>
    </submittedName>
</protein>
<dbReference type="PROSITE" id="PS50060">
    <property type="entry name" value="MAM_2"/>
    <property type="match status" value="6"/>
</dbReference>
<dbReference type="Proteomes" id="UP000279833">
    <property type="component" value="Unassembled WGS sequence"/>
</dbReference>
<organism evidence="4">
    <name type="scientific">Schistosoma curassoni</name>
    <dbReference type="NCBI Taxonomy" id="6186"/>
    <lineage>
        <taxon>Eukaryota</taxon>
        <taxon>Metazoa</taxon>
        <taxon>Spiralia</taxon>
        <taxon>Lophotrochozoa</taxon>
        <taxon>Platyhelminthes</taxon>
        <taxon>Trematoda</taxon>
        <taxon>Digenea</taxon>
        <taxon>Strigeidida</taxon>
        <taxon>Schistosomatoidea</taxon>
        <taxon>Schistosomatidae</taxon>
        <taxon>Schistosoma</taxon>
    </lineage>
</organism>
<feature type="domain" description="MAM" evidence="1">
    <location>
        <begin position="18"/>
        <end position="113"/>
    </location>
</feature>
<sequence>MVTYRLSFITGLITNDWLSCNFESNHSCEWIDDANNWLANWRPTSYASKGDYSVKEKHQLVLCTQFNSRTKSRLRNHHGQFPGSQKINSVVRIISPPITSLDSVKCLSFMYRFENSPHFSSSSSSALNLLRRSEGWQNHWSVIDEPNWHTTDNNGVSPTTSEESYCCLTSAVYSGSDSSNMAVRHSPWIIQPHLLNDLKDSTTKKAIHSRLWSASIPTKLGLKCMTFVYSIQFGSSSYHQDSNLFSDSTKEASLAVLQRSEGNHITLLYVLCFIADFQFKPMHICTFDGSLCGWMNDMNTWKHQWMLVTNKQPISSNEQLSTSMLCMNANEATPDDWFNSFSPSDLRSLSNPKMNKPVQTRLWSPPIQAKHKLHCLTFMYHVDIGVKQALLNNQRDEKPSLAMLRPNAKLNLDKLICYGESDYHKGYCSWIVDPNDWDRFKWRMDKLPSMNNNQVVSQQAVCLHRSASLKTPETLTSRLWSPSIGILDESSSENDVDTSMNLTVDLQPRCVSFSFRFFYPHIVAFSPLSEEVRRVPNLSVLKPIQVIKSMDYSSESDMNSECEFEESMCNWGNDPNNWPVNWRLNAMSSKEELLKNGEISTIERNSVCLSLHGKSNNHQSDYDITARLFSPIISIMKQPSCIQLIYNIQYVSGSLRDHISLSGRELNMYGVDDRLPKLSLLRPKSNSNMDLLQCYGGSGDYKGYCSWIVDQNDWGRFKWRMDKLPSMNNNQVVSQQAMCLHRSASLKTPETLTSRLWSPSIGILDESSSENDVDTSMNLTVDLQPRCVSFSFRFFYPHIVAFSPLSEEVRRVPNLSVLKRHLSTPFLLNCNFTQPCSWSMDQNDWGQARWKKEVLPSEMTGSSALAEDVLCFQTPRQNDLNEDLFVGRLWSPPVVSISRNPRLNDKMNVIDLKCLTFSYNIFSGYPNMQVKQVPSLALLKRQRGLGVLNLLVNWLSTGLLNQRIIDPRYLLMDQSLSCDFDNILIPLCNWQHDLNDWRGRWKHWISPTDNHNQLGDKHLCLELNKEDSNDDSTEAIDLTVRLWSQLIRMRKLSEQQKPKCLSLSYHLDNGLLQNPTDNQSQPKLSVLMPIVDSSSTYLVLSDQSKVFSNYQSYKSLLDCNFTDSSMCKWSNDQNNWPVNWELELTDRFSTSFNQESSGLICLDATKSIQPMDLSARLFSSLMSSTFNNLCLKLVYTIVISSRTSSMDSSEILTDGISTMPKLSLLRPIQLIESLDYSSETNMNLDCEFKKSTCNWGNDQNNWPVNWKLVMIESEDFSKNSEISTVERNSVCLSLHGKSNNHQSDYDITARLFSPIISIMKQPSCIQLIYNIQYVSGSLRDHISLSGRELNMYGVDDRLPKLSLLRRINFPKLKSQEYENVPQPNWNNLLYCDFDDAKMEFCHWQGDPRNDKAHWKHEHMTTDLNNGIICLQPRNIHTYRLRKIYGVQQNSLTARLWSETVEPVSTSNENNDYMEYSLNNPQNDLRCIQFQYKIQLHDSNLDPSTNIQVGLCNLIPGLDPVNCTYEQKNLCKWKDDPRDEMASWKVYYFSDYHTHVMCMQWNKIFFPSKAPSRSILPTVAVQSLHEFSARLWSGHVFHDPDNSIKCLSVVSRRPDIRYLNDPVNCSFEEGNFCGWNDDPRDVLAWWQVIHLSKFHTHAACLHLSTSPFFVESGDKLIVEGSARLWSGQVLALLIRPKSKLIRNPLNCTYEDGTLCGWNMDPRDVLALWQVVDILDYKTKAMCLSPNPDLSIYQDVSDLKFKTDISARLWSGHVRVSKQLKDHEIQCLQFTYFIPPKITPKGYEKRFNGHSSPISPANCDFEKFGMCRWMPDPRNSEAHWRIEHSKTKHGLVNGILCMSLSAFQGDPEKTERLIPFGIDTSSADVYSGRLWSDKFHRLKSHIDYQCLELSYMIESKNKQTIQPPTVNYSRYIPQLTLLRHSSG</sequence>
<keyword evidence="3" id="KW-1185">Reference proteome</keyword>